<dbReference type="Proteomes" id="UP001279734">
    <property type="component" value="Unassembled WGS sequence"/>
</dbReference>
<keyword evidence="1" id="KW-0732">Signal</keyword>
<sequence length="93" mass="9785">MSFAMLLRYWTPLCAVGFAGGGFGAGSKYSGGVPSLFWIGYGATLPELTHEDDAMALRKLPSFFAFVGNLVGVIDFAADSLITVAEMLLSPAC</sequence>
<protein>
    <submittedName>
        <fullName evidence="2">Uncharacterized protein</fullName>
    </submittedName>
</protein>
<comment type="caution">
    <text evidence="2">The sequence shown here is derived from an EMBL/GenBank/DDBJ whole genome shotgun (WGS) entry which is preliminary data.</text>
</comment>
<dbReference type="EMBL" id="BSYO01000010">
    <property type="protein sequence ID" value="GMH10611.1"/>
    <property type="molecule type" value="Genomic_DNA"/>
</dbReference>
<reference evidence="2" key="1">
    <citation type="submission" date="2023-05" db="EMBL/GenBank/DDBJ databases">
        <title>Nepenthes gracilis genome sequencing.</title>
        <authorList>
            <person name="Fukushima K."/>
        </authorList>
    </citation>
    <scope>NUCLEOTIDE SEQUENCE</scope>
    <source>
        <strain evidence="2">SING2019-196</strain>
    </source>
</reference>
<evidence type="ECO:0000313" key="3">
    <source>
        <dbReference type="Proteomes" id="UP001279734"/>
    </source>
</evidence>
<dbReference type="AlphaFoldDB" id="A0AAD3SH01"/>
<accession>A0AAD3SH01</accession>
<evidence type="ECO:0000256" key="1">
    <source>
        <dbReference type="SAM" id="SignalP"/>
    </source>
</evidence>
<keyword evidence="3" id="KW-1185">Reference proteome</keyword>
<feature type="chain" id="PRO_5042034146" evidence="1">
    <location>
        <begin position="16"/>
        <end position="93"/>
    </location>
</feature>
<name>A0AAD3SH01_NEPGR</name>
<organism evidence="2 3">
    <name type="scientific">Nepenthes gracilis</name>
    <name type="common">Slender pitcher plant</name>
    <dbReference type="NCBI Taxonomy" id="150966"/>
    <lineage>
        <taxon>Eukaryota</taxon>
        <taxon>Viridiplantae</taxon>
        <taxon>Streptophyta</taxon>
        <taxon>Embryophyta</taxon>
        <taxon>Tracheophyta</taxon>
        <taxon>Spermatophyta</taxon>
        <taxon>Magnoliopsida</taxon>
        <taxon>eudicotyledons</taxon>
        <taxon>Gunneridae</taxon>
        <taxon>Pentapetalae</taxon>
        <taxon>Caryophyllales</taxon>
        <taxon>Nepenthaceae</taxon>
        <taxon>Nepenthes</taxon>
    </lineage>
</organism>
<proteinExistence type="predicted"/>
<feature type="signal peptide" evidence="1">
    <location>
        <begin position="1"/>
        <end position="15"/>
    </location>
</feature>
<gene>
    <name evidence="2" type="ORF">Nepgr_012452</name>
</gene>
<evidence type="ECO:0000313" key="2">
    <source>
        <dbReference type="EMBL" id="GMH10611.1"/>
    </source>
</evidence>